<dbReference type="GeneID" id="5649145"/>
<dbReference type="AlphaFoldDB" id="Q4QIV5"/>
<evidence type="ECO:0000313" key="1">
    <source>
        <dbReference type="EMBL" id="CAJ02168.1"/>
    </source>
</evidence>
<gene>
    <name evidence="1" type="ORF">LMJF_06_1210</name>
</gene>
<reference evidence="1 2" key="2">
    <citation type="journal article" date="2011" name="Genome Res.">
        <title>Chromosome and gene copy number variation allow major structural change between species and strains of Leishmania.</title>
        <authorList>
            <person name="Rogers M.B."/>
            <person name="Hilley J.D."/>
            <person name="Dickens N.J."/>
            <person name="Wilkes J."/>
            <person name="Bates P.A."/>
            <person name="Depledge D.P."/>
            <person name="Harris D."/>
            <person name="Her Y."/>
            <person name="Herzyk P."/>
            <person name="Imamura H."/>
            <person name="Otto T.D."/>
            <person name="Sanders M."/>
            <person name="Seeger K."/>
            <person name="Dujardin J.C."/>
            <person name="Berriman M."/>
            <person name="Smith D.F."/>
            <person name="Hertz-Fowler C."/>
            <person name="Mottram J.C."/>
        </authorList>
    </citation>
    <scope>NUCLEOTIDE SEQUENCE [LARGE SCALE GENOMIC DNA]</scope>
    <source>
        <strain evidence="2">MHOM/IL/81/Friedlin</strain>
    </source>
</reference>
<dbReference type="OMA" id="ACFVWLQ"/>
<dbReference type="VEuPathDB" id="TriTrypDB:LmjF.06.1210"/>
<keyword evidence="2" id="KW-1185">Reference proteome</keyword>
<dbReference type="Proteomes" id="UP000000542">
    <property type="component" value="Chromosome 6"/>
</dbReference>
<dbReference type="RefSeq" id="XP_001680893.1">
    <property type="nucleotide sequence ID" value="XM_001680841.1"/>
</dbReference>
<dbReference type="eggNOG" id="ENOG502SJ8Y">
    <property type="taxonomic scope" value="Eukaryota"/>
</dbReference>
<dbReference type="VEuPathDB" id="TriTrypDB:LMJLV39_060018800"/>
<organism evidence="1 2">
    <name type="scientific">Leishmania major</name>
    <dbReference type="NCBI Taxonomy" id="5664"/>
    <lineage>
        <taxon>Eukaryota</taxon>
        <taxon>Discoba</taxon>
        <taxon>Euglenozoa</taxon>
        <taxon>Kinetoplastea</taxon>
        <taxon>Metakinetoplastina</taxon>
        <taxon>Trypanosomatida</taxon>
        <taxon>Trypanosomatidae</taxon>
        <taxon>Leishmaniinae</taxon>
        <taxon>Leishmania</taxon>
    </lineage>
</organism>
<proteinExistence type="predicted"/>
<reference evidence="1 2" key="1">
    <citation type="journal article" date="2005" name="Science">
        <title>The genome of the kinetoplastid parasite, Leishmania major.</title>
        <authorList>
            <person name="Ivens A.C."/>
            <person name="Peacock C.S."/>
            <person name="Worthey E.A."/>
            <person name="Murphy L."/>
            <person name="Aggarwal G."/>
            <person name="Berriman M."/>
            <person name="Sisk E."/>
            <person name="Rajandream M.A."/>
            <person name="Adlem E."/>
            <person name="Aert R."/>
            <person name="Anupama A."/>
            <person name="Apostolou Z."/>
            <person name="Attipoe P."/>
            <person name="Bason N."/>
            <person name="Bauser C."/>
            <person name="Beck A."/>
            <person name="Beverley S.M."/>
            <person name="Bianchettin G."/>
            <person name="Borzym K."/>
            <person name="Bothe G."/>
            <person name="Bruschi C.V."/>
            <person name="Collins M."/>
            <person name="Cadag E."/>
            <person name="Ciarloni L."/>
            <person name="Clayton C."/>
            <person name="Coulson R.M."/>
            <person name="Cronin A."/>
            <person name="Cruz A.K."/>
            <person name="Davies R.M."/>
            <person name="De Gaudenzi J."/>
            <person name="Dobson D.E."/>
            <person name="Duesterhoeft A."/>
            <person name="Fazelina G."/>
            <person name="Fosker N."/>
            <person name="Frasch A.C."/>
            <person name="Fraser A."/>
            <person name="Fuchs M."/>
            <person name="Gabel C."/>
            <person name="Goble A."/>
            <person name="Goffeau A."/>
            <person name="Harris D."/>
            <person name="Hertz-Fowler C."/>
            <person name="Hilbert H."/>
            <person name="Horn D."/>
            <person name="Huang Y."/>
            <person name="Klages S."/>
            <person name="Knights A."/>
            <person name="Kube M."/>
            <person name="Larke N."/>
            <person name="Litvin L."/>
            <person name="Lord A."/>
            <person name="Louie T."/>
            <person name="Marra M."/>
            <person name="Masuy D."/>
            <person name="Matthews K."/>
            <person name="Michaeli S."/>
            <person name="Mottram J.C."/>
            <person name="Muller-Auer S."/>
            <person name="Munden H."/>
            <person name="Nelson S."/>
            <person name="Norbertczak H."/>
            <person name="Oliver K."/>
            <person name="O'neil S."/>
            <person name="Pentony M."/>
            <person name="Pohl T.M."/>
            <person name="Price C."/>
            <person name="Purnelle B."/>
            <person name="Quail M.A."/>
            <person name="Rabbinowitsch E."/>
            <person name="Reinhardt R."/>
            <person name="Rieger M."/>
            <person name="Rinta J."/>
            <person name="Robben J."/>
            <person name="Robertson L."/>
            <person name="Ruiz J.C."/>
            <person name="Rutter S."/>
            <person name="Saunders D."/>
            <person name="Schafer M."/>
            <person name="Schein J."/>
            <person name="Schwartz D.C."/>
            <person name="Seeger K."/>
            <person name="Seyler A."/>
            <person name="Sharp S."/>
            <person name="Shin H."/>
            <person name="Sivam D."/>
            <person name="Squares R."/>
            <person name="Squares S."/>
            <person name="Tosato V."/>
            <person name="Vogt C."/>
            <person name="Volckaert G."/>
            <person name="Wambutt R."/>
            <person name="Warren T."/>
            <person name="Wedler H."/>
            <person name="Woodward J."/>
            <person name="Zhou S."/>
            <person name="Zimmermann W."/>
            <person name="Smith D.F."/>
            <person name="Blackwell J.M."/>
            <person name="Stuart K.D."/>
            <person name="Barrell B."/>
            <person name="Myler P.J."/>
        </authorList>
    </citation>
    <scope>NUCLEOTIDE SEQUENCE [LARGE SCALE GENOMIC DNA]</scope>
    <source>
        <strain evidence="2">MHOM/IL/81/Friedlin</strain>
    </source>
</reference>
<dbReference type="VEuPathDB" id="TriTrypDB:LMJFC_060019000"/>
<dbReference type="VEuPathDB" id="TriTrypDB:LMJSD75_060018900"/>
<accession>Q4QIV5</accession>
<dbReference type="KEGG" id="lma:LMJF_06_1210"/>
<dbReference type="EMBL" id="FR796402">
    <property type="protein sequence ID" value="CAJ02168.1"/>
    <property type="molecule type" value="Genomic_DNA"/>
</dbReference>
<sequence length="589" mass="63775">MLVSERAQPVRLFNCLLLRAHKDDESDGAACALHKNAASTSPTTDPIAAATAVGATRLYFTEGGPSSSLTALQRYLKVEEAHTTCPLLRVLQLAPQAPTGNMQPLVYVELDTPNAVSLSDDAQGRREAVLTTCSGVCTQETMPSRWYHAPVKATLCVFQEFMRAPTTSAASEPAFWAFLESVVRYHARDFYCGAVQVELQCVFVPTFEEKQNTAYSVDVFGDYVNEKEGQAQQSSPAAGKGRTAMKICVKSTEAFEHVMAYLKTQCPLLEADFRSSHLVVYAKWSSQLSAVRDSSHSQPPAADATGAVEQAACFVWLQDDAGGGGRDGVYADAALEALLDELTLAAASISTPSRAAAVLQEEGVSSFFEACCLTHTLKRVIRKHFQAVVLRQRPLFHWVISLPPYARLSRSTTSAAVTAMRFRDNAAVSRAVWGATQMLVHWQQLSNSAHALANEALKQSFGRGSGPSRQIVSAPARVPRQRRAIQQSALYGDTFSGGSALDRQRGKVNVPHLYGADEGHDASISLSSAQRGSVMAASGLFHNLRSIKEDSFNNTSVLDAEDVFGSNPKLTTRVVKRLAQSRTSVHTAQ</sequence>
<protein>
    <submittedName>
        <fullName evidence="1">Uncharacterized protein</fullName>
    </submittedName>
</protein>
<dbReference type="HOGENOM" id="CLU_463429_0_0_1"/>
<dbReference type="InParanoid" id="Q4QIV5"/>
<name>Q4QIV5_LEIMA</name>
<evidence type="ECO:0000313" key="2">
    <source>
        <dbReference type="Proteomes" id="UP000000542"/>
    </source>
</evidence>